<accession>A0A0J7K017</accession>
<evidence type="ECO:0000313" key="2">
    <source>
        <dbReference type="EMBL" id="KMQ83657.1"/>
    </source>
</evidence>
<feature type="transmembrane region" description="Helical" evidence="1">
    <location>
        <begin position="186"/>
        <end position="206"/>
    </location>
</feature>
<sequence length="207" mass="23626">MRFFRTIAKVKPKYRQFNRSFGRVPPLKRFILKNKHLQKTVKHVFSKTGLTFVTAASLATYAATQISSFIHNNSGCFLFENDEIVGKMKNLSCCQKESIQHVKDLGLFADTAPSNACDGYDNDDDDEDAEKEKEDTCCRFCDCKYHDCAVNQRMECRRPTVGEALTHFSKDAIGWIGRTLGALMPFLKYILIAVVLIFVFIVIRFLT</sequence>
<gene>
    <name evidence="2" type="ORF">RF55_19443</name>
</gene>
<keyword evidence="1" id="KW-0812">Transmembrane</keyword>
<protein>
    <submittedName>
        <fullName evidence="2">Uncharacterized protein</fullName>
    </submittedName>
</protein>
<comment type="caution">
    <text evidence="2">The sequence shown here is derived from an EMBL/GenBank/DDBJ whole genome shotgun (WGS) entry which is preliminary data.</text>
</comment>
<dbReference type="Proteomes" id="UP000036403">
    <property type="component" value="Unassembled WGS sequence"/>
</dbReference>
<reference evidence="2 3" key="1">
    <citation type="submission" date="2015-04" db="EMBL/GenBank/DDBJ databases">
        <title>Lasius niger genome sequencing.</title>
        <authorList>
            <person name="Konorov E.A."/>
            <person name="Nikitin M.A."/>
            <person name="Kirill M.V."/>
            <person name="Chang P."/>
        </authorList>
    </citation>
    <scope>NUCLEOTIDE SEQUENCE [LARGE SCALE GENOMIC DNA]</scope>
    <source>
        <tissue evidence="2">Whole</tissue>
    </source>
</reference>
<proteinExistence type="predicted"/>
<dbReference type="OrthoDB" id="6415981at2759"/>
<evidence type="ECO:0000256" key="1">
    <source>
        <dbReference type="SAM" id="Phobius"/>
    </source>
</evidence>
<keyword evidence="1" id="KW-1133">Transmembrane helix</keyword>
<dbReference type="PaxDb" id="67767-A0A0J7K017"/>
<name>A0A0J7K017_LASNI</name>
<evidence type="ECO:0000313" key="3">
    <source>
        <dbReference type="Proteomes" id="UP000036403"/>
    </source>
</evidence>
<dbReference type="AlphaFoldDB" id="A0A0J7K017"/>
<dbReference type="EMBL" id="LBMM01018968">
    <property type="protein sequence ID" value="KMQ83657.1"/>
    <property type="molecule type" value="Genomic_DNA"/>
</dbReference>
<keyword evidence="3" id="KW-1185">Reference proteome</keyword>
<keyword evidence="1" id="KW-0472">Membrane</keyword>
<organism evidence="2 3">
    <name type="scientific">Lasius niger</name>
    <name type="common">Black garden ant</name>
    <dbReference type="NCBI Taxonomy" id="67767"/>
    <lineage>
        <taxon>Eukaryota</taxon>
        <taxon>Metazoa</taxon>
        <taxon>Ecdysozoa</taxon>
        <taxon>Arthropoda</taxon>
        <taxon>Hexapoda</taxon>
        <taxon>Insecta</taxon>
        <taxon>Pterygota</taxon>
        <taxon>Neoptera</taxon>
        <taxon>Endopterygota</taxon>
        <taxon>Hymenoptera</taxon>
        <taxon>Apocrita</taxon>
        <taxon>Aculeata</taxon>
        <taxon>Formicoidea</taxon>
        <taxon>Formicidae</taxon>
        <taxon>Formicinae</taxon>
        <taxon>Lasius</taxon>
        <taxon>Lasius</taxon>
    </lineage>
</organism>